<dbReference type="OrthoDB" id="345269at2"/>
<dbReference type="InterPro" id="IPR027417">
    <property type="entry name" value="P-loop_NTPase"/>
</dbReference>
<dbReference type="CDD" id="cd02042">
    <property type="entry name" value="ParAB_family"/>
    <property type="match status" value="1"/>
</dbReference>
<evidence type="ECO:0000313" key="2">
    <source>
        <dbReference type="EMBL" id="ABS06168.1"/>
    </source>
</evidence>
<evidence type="ECO:0000313" key="3">
    <source>
        <dbReference type="Proteomes" id="UP000001116"/>
    </source>
</evidence>
<geneLocation type="plasmid" evidence="2 3">
    <name>pKRAD02</name>
</geneLocation>
<accession>A6WH79</accession>
<dbReference type="PANTHER" id="PTHR13696:SF52">
    <property type="entry name" value="PARA FAMILY PROTEIN CT_582"/>
    <property type="match status" value="1"/>
</dbReference>
<dbReference type="InterPro" id="IPR025669">
    <property type="entry name" value="AAA_dom"/>
</dbReference>
<dbReference type="Pfam" id="PF13614">
    <property type="entry name" value="AAA_31"/>
    <property type="match status" value="1"/>
</dbReference>
<dbReference type="eggNOG" id="COG1192">
    <property type="taxonomic scope" value="Bacteria"/>
</dbReference>
<dbReference type="SUPFAM" id="SSF52540">
    <property type="entry name" value="P-loop containing nucleoside triphosphate hydrolases"/>
    <property type="match status" value="1"/>
</dbReference>
<dbReference type="Proteomes" id="UP000001116">
    <property type="component" value="Plasmid pKRAD02"/>
</dbReference>
<dbReference type="PANTHER" id="PTHR13696">
    <property type="entry name" value="P-LOOP CONTAINING NUCLEOSIDE TRIPHOSPHATE HYDROLASE"/>
    <property type="match status" value="1"/>
</dbReference>
<keyword evidence="3" id="KW-1185">Reference proteome</keyword>
<gene>
    <name evidence="2" type="ordered locus">Krad_4710</name>
</gene>
<sequence>MLTVAFTNQKGGVGKTSTVVGIAAALDRRGLRVLCIDLDPQADLTQWLGLDPLDDVRNVNDAVYADTRGIAAEAIQHAGWGAGIDVIGSTLDLAERETDLSPGSEFRLAKALDGLSGYDVVLIDCPPSIGRLVVLGFVAATHVVVVTEPSAASLRGVENVLRTRDVVAEHYNRKLQLAGIVVNHQNRTTESALRVAEVAEVYGAAVWEPYVPARAVVAAAMGAAASVADYGADGKPVAEVYDALAERVLALQTLSTPSTVEVS</sequence>
<dbReference type="KEGG" id="kra:Krad_4710"/>
<dbReference type="Gene3D" id="3.40.50.300">
    <property type="entry name" value="P-loop containing nucleotide triphosphate hydrolases"/>
    <property type="match status" value="1"/>
</dbReference>
<dbReference type="AlphaFoldDB" id="A6WH79"/>
<evidence type="ECO:0000259" key="1">
    <source>
        <dbReference type="Pfam" id="PF13614"/>
    </source>
</evidence>
<dbReference type="InterPro" id="IPR050678">
    <property type="entry name" value="DNA_Partitioning_ATPase"/>
</dbReference>
<organism evidence="2 3">
    <name type="scientific">Kineococcus radiotolerans (strain ATCC BAA-149 / DSM 14245 / SRS30216)</name>
    <dbReference type="NCBI Taxonomy" id="266940"/>
    <lineage>
        <taxon>Bacteria</taxon>
        <taxon>Bacillati</taxon>
        <taxon>Actinomycetota</taxon>
        <taxon>Actinomycetes</taxon>
        <taxon>Kineosporiales</taxon>
        <taxon>Kineosporiaceae</taxon>
        <taxon>Kineococcus</taxon>
    </lineage>
</organism>
<reference evidence="3" key="1">
    <citation type="journal article" date="2008" name="PLoS ONE">
        <title>Survival in nuclear waste, extreme resistance, and potential applications gleaned from the genome sequence of Kineococcus radiotolerans SRS30216.</title>
        <authorList>
            <person name="Bagwell C.E."/>
            <person name="Bhat S."/>
            <person name="Hawkins G.M."/>
            <person name="Smith B.W."/>
            <person name="Biswas T."/>
            <person name="Hoover T.R."/>
            <person name="Saunders E."/>
            <person name="Han C.S."/>
            <person name="Tsodikov O.V."/>
            <person name="Shimkets L.J."/>
        </authorList>
    </citation>
    <scope>NUCLEOTIDE SEQUENCE [LARGE SCALE GENOMIC DNA]</scope>
    <source>
        <strain evidence="3">ATCC BAA-149 / DSM 14245 / SRS30216</strain>
    </source>
</reference>
<dbReference type="PIRSF" id="PIRSF009320">
    <property type="entry name" value="Nuc_binding_HP_1000"/>
    <property type="match status" value="1"/>
</dbReference>
<protein>
    <submittedName>
        <fullName evidence="2">Cobyrinic acid ac-diamide synthase</fullName>
    </submittedName>
</protein>
<dbReference type="EMBL" id="CP000752">
    <property type="protein sequence ID" value="ABS06168.1"/>
    <property type="molecule type" value="Genomic_DNA"/>
</dbReference>
<feature type="domain" description="AAA" evidence="1">
    <location>
        <begin position="3"/>
        <end position="176"/>
    </location>
</feature>
<dbReference type="RefSeq" id="WP_011979474.1">
    <property type="nucleotide sequence ID" value="NC_009660.1"/>
</dbReference>
<name>A6WH79_KINRD</name>
<keyword evidence="2" id="KW-0614">Plasmid</keyword>
<proteinExistence type="predicted"/>
<dbReference type="HOGENOM" id="CLU_037612_1_1_11"/>